<protein>
    <submittedName>
        <fullName evidence="2">Uncharacterized protein</fullName>
    </submittedName>
</protein>
<evidence type="ECO:0000313" key="2">
    <source>
        <dbReference type="EMBL" id="GAG43518.1"/>
    </source>
</evidence>
<keyword evidence="1" id="KW-0472">Membrane</keyword>
<name>X0Y4D2_9ZZZZ</name>
<evidence type="ECO:0000256" key="1">
    <source>
        <dbReference type="SAM" id="Phobius"/>
    </source>
</evidence>
<gene>
    <name evidence="2" type="ORF">S01H1_78111</name>
</gene>
<feature type="transmembrane region" description="Helical" evidence="1">
    <location>
        <begin position="48"/>
        <end position="68"/>
    </location>
</feature>
<feature type="non-terminal residue" evidence="2">
    <location>
        <position position="1"/>
    </location>
</feature>
<sequence>ICVELPESTKMPFRIPDWLGYEIREKWEWLAAKLLDVRLWLNRQNPKVIIGITVVTVLVLIIVVISLLSGPEVPEVKEYKKAWFYDLNTGTLFAAKKDLIPPIEAPSGPLPDGSPAGVKAHVFTFTIEPNESERFIGFLETTDPNAEIEFGASGSRKIDSAASWGLGKLFRRVDDAKWISGSSKEGRAILEEALERNENGKRALYCRPK</sequence>
<proteinExistence type="predicted"/>
<keyword evidence="1" id="KW-0812">Transmembrane</keyword>
<reference evidence="2" key="1">
    <citation type="journal article" date="2014" name="Front. Microbiol.">
        <title>High frequency of phylogenetically diverse reductive dehalogenase-homologous genes in deep subseafloor sedimentary metagenomes.</title>
        <authorList>
            <person name="Kawai M."/>
            <person name="Futagami T."/>
            <person name="Toyoda A."/>
            <person name="Takaki Y."/>
            <person name="Nishi S."/>
            <person name="Hori S."/>
            <person name="Arai W."/>
            <person name="Tsubouchi T."/>
            <person name="Morono Y."/>
            <person name="Uchiyama I."/>
            <person name="Ito T."/>
            <person name="Fujiyama A."/>
            <person name="Inagaki F."/>
            <person name="Takami H."/>
        </authorList>
    </citation>
    <scope>NUCLEOTIDE SEQUENCE</scope>
    <source>
        <strain evidence="2">Expedition CK06-06</strain>
    </source>
</reference>
<accession>X0Y4D2</accession>
<comment type="caution">
    <text evidence="2">The sequence shown here is derived from an EMBL/GenBank/DDBJ whole genome shotgun (WGS) entry which is preliminary data.</text>
</comment>
<organism evidence="2">
    <name type="scientific">marine sediment metagenome</name>
    <dbReference type="NCBI Taxonomy" id="412755"/>
    <lineage>
        <taxon>unclassified sequences</taxon>
        <taxon>metagenomes</taxon>
        <taxon>ecological metagenomes</taxon>
    </lineage>
</organism>
<keyword evidence="1" id="KW-1133">Transmembrane helix</keyword>
<dbReference type="EMBL" id="BARS01052553">
    <property type="protein sequence ID" value="GAG43518.1"/>
    <property type="molecule type" value="Genomic_DNA"/>
</dbReference>
<dbReference type="AlphaFoldDB" id="X0Y4D2"/>